<keyword evidence="3" id="KW-1185">Reference proteome</keyword>
<dbReference type="Gene3D" id="3.80.10.10">
    <property type="entry name" value="Ribonuclease Inhibitor"/>
    <property type="match status" value="1"/>
</dbReference>
<evidence type="ECO:0000313" key="3">
    <source>
        <dbReference type="Proteomes" id="UP000827284"/>
    </source>
</evidence>
<reference evidence="2" key="2">
    <citation type="journal article" date="2022" name="Microbiol. Resour. Announc.">
        <title>Whole-Genome Sequence of Entomortierella parvispora E1425, a Mucoromycotan Fungus Associated with Burkholderiaceae-Related Endosymbiotic Bacteria.</title>
        <authorList>
            <person name="Herlambang A."/>
            <person name="Guo Y."/>
            <person name="Takashima Y."/>
            <person name="Narisawa K."/>
            <person name="Ohta H."/>
            <person name="Nishizawa T."/>
        </authorList>
    </citation>
    <scope>NUCLEOTIDE SEQUENCE</scope>
    <source>
        <strain evidence="2">E1425</strain>
    </source>
</reference>
<protein>
    <recommendedName>
        <fullName evidence="1">F-box domain-containing protein</fullName>
    </recommendedName>
</protein>
<dbReference type="Pfam" id="PF12937">
    <property type="entry name" value="F-box-like"/>
    <property type="match status" value="1"/>
</dbReference>
<evidence type="ECO:0000313" key="2">
    <source>
        <dbReference type="EMBL" id="GJJ74166.1"/>
    </source>
</evidence>
<name>A0A9P3HCE4_9FUNG</name>
<dbReference type="InterPro" id="IPR036047">
    <property type="entry name" value="F-box-like_dom_sf"/>
</dbReference>
<comment type="caution">
    <text evidence="2">The sequence shown here is derived from an EMBL/GenBank/DDBJ whole genome shotgun (WGS) entry which is preliminary data.</text>
</comment>
<gene>
    <name evidence="2" type="ORF">EMPS_06524</name>
</gene>
<dbReference type="Proteomes" id="UP000827284">
    <property type="component" value="Unassembled WGS sequence"/>
</dbReference>
<evidence type="ECO:0000259" key="1">
    <source>
        <dbReference type="Pfam" id="PF12937"/>
    </source>
</evidence>
<dbReference type="OrthoDB" id="5130616at2759"/>
<dbReference type="SUPFAM" id="SSF81383">
    <property type="entry name" value="F-box domain"/>
    <property type="match status" value="1"/>
</dbReference>
<accession>A0A9P3HCE4</accession>
<reference evidence="2" key="1">
    <citation type="submission" date="2021-11" db="EMBL/GenBank/DDBJ databases">
        <authorList>
            <person name="Herlambang A."/>
            <person name="Guo Y."/>
            <person name="Takashima Y."/>
            <person name="Nishizawa T."/>
        </authorList>
    </citation>
    <scope>NUCLEOTIDE SEQUENCE</scope>
    <source>
        <strain evidence="2">E1425</strain>
    </source>
</reference>
<sequence>MDIAEIQLEVAKYLEPRDLYICTRVSREFYSVFNRELYRHVVLRSTASRGFPLHGSRYQLAASLYKHRFFIRSLSLYLQAVQIDRLLYDLENYARMFDFPAVGYNANATMAKVTDKALMGCHTRLFPNVHSMSLYVYAPQEPQLSWLVHCPNLRNLSLFVPPEAALQREITIPPIAHVLTLAEILALPLWSTTLNYLRISGSTMDYVLQTEILHHCHAGNVTELSVCPDYTTARIFKTHAEFRHSLISLNVAERTVHSWSLQSILRTFAGLERLSVSDLSVYGAMELWTWQTDMPPEVPNADWACTRLRSLHIDDLMWSSKVDVNTNFMKQFARLKDLESLEIVTMSCDDRSVSVLHRYSVSTPWNVDPCDKVLPWMRDIWPKLRTYKSGGWDRRDLALRRRQLAKINKVLKQNAAE</sequence>
<dbReference type="InterPro" id="IPR032675">
    <property type="entry name" value="LRR_dom_sf"/>
</dbReference>
<proteinExistence type="predicted"/>
<organism evidence="2 3">
    <name type="scientific">Entomortierella parvispora</name>
    <dbReference type="NCBI Taxonomy" id="205924"/>
    <lineage>
        <taxon>Eukaryota</taxon>
        <taxon>Fungi</taxon>
        <taxon>Fungi incertae sedis</taxon>
        <taxon>Mucoromycota</taxon>
        <taxon>Mortierellomycotina</taxon>
        <taxon>Mortierellomycetes</taxon>
        <taxon>Mortierellales</taxon>
        <taxon>Mortierellaceae</taxon>
        <taxon>Entomortierella</taxon>
    </lineage>
</organism>
<feature type="domain" description="F-box" evidence="1">
    <location>
        <begin position="5"/>
        <end position="44"/>
    </location>
</feature>
<dbReference type="AlphaFoldDB" id="A0A9P3HCE4"/>
<dbReference type="InterPro" id="IPR001810">
    <property type="entry name" value="F-box_dom"/>
</dbReference>
<dbReference type="EMBL" id="BQFW01000008">
    <property type="protein sequence ID" value="GJJ74166.1"/>
    <property type="molecule type" value="Genomic_DNA"/>
</dbReference>
<dbReference type="SUPFAM" id="SSF52047">
    <property type="entry name" value="RNI-like"/>
    <property type="match status" value="1"/>
</dbReference>